<dbReference type="InterPro" id="IPR001783">
    <property type="entry name" value="Lumazine-bd"/>
</dbReference>
<proteinExistence type="predicted"/>
<evidence type="ECO:0000256" key="1">
    <source>
        <dbReference type="ARBA" id="ARBA00000968"/>
    </source>
</evidence>
<evidence type="ECO:0000256" key="7">
    <source>
        <dbReference type="ARBA" id="ARBA00022679"/>
    </source>
</evidence>
<dbReference type="PANTHER" id="PTHR21098">
    <property type="entry name" value="RIBOFLAVIN SYNTHASE ALPHA CHAIN"/>
    <property type="match status" value="1"/>
</dbReference>
<dbReference type="Gene3D" id="2.40.30.20">
    <property type="match status" value="2"/>
</dbReference>
<dbReference type="PIRSF" id="PIRSF000498">
    <property type="entry name" value="Riboflavin_syn_A"/>
    <property type="match status" value="1"/>
</dbReference>
<keyword evidence="7" id="KW-0808">Transferase</keyword>
<dbReference type="EMBL" id="MFJN01000036">
    <property type="protein sequence ID" value="OGG20721.1"/>
    <property type="molecule type" value="Genomic_DNA"/>
</dbReference>
<evidence type="ECO:0000259" key="11">
    <source>
        <dbReference type="PROSITE" id="PS51177"/>
    </source>
</evidence>
<evidence type="ECO:0000256" key="9">
    <source>
        <dbReference type="NCBIfam" id="TIGR00187"/>
    </source>
</evidence>
<evidence type="ECO:0000256" key="2">
    <source>
        <dbReference type="ARBA" id="ARBA00002803"/>
    </source>
</evidence>
<feature type="repeat" description="Lumazine-binding" evidence="10">
    <location>
        <begin position="1"/>
        <end position="94"/>
    </location>
</feature>
<dbReference type="InterPro" id="IPR023366">
    <property type="entry name" value="ATP_synth_asu-like_sf"/>
</dbReference>
<comment type="caution">
    <text evidence="12">The sequence shown here is derived from an EMBL/GenBank/DDBJ whole genome shotgun (WGS) entry which is preliminary data.</text>
</comment>
<evidence type="ECO:0000256" key="10">
    <source>
        <dbReference type="PROSITE-ProRule" id="PRU00524"/>
    </source>
</evidence>
<dbReference type="PANTHER" id="PTHR21098:SF12">
    <property type="entry name" value="RIBOFLAVIN SYNTHASE"/>
    <property type="match status" value="1"/>
</dbReference>
<evidence type="ECO:0000256" key="6">
    <source>
        <dbReference type="ARBA" id="ARBA00022619"/>
    </source>
</evidence>
<dbReference type="NCBIfam" id="NF006767">
    <property type="entry name" value="PRK09289.1"/>
    <property type="match status" value="1"/>
</dbReference>
<evidence type="ECO:0000256" key="8">
    <source>
        <dbReference type="ARBA" id="ARBA00022737"/>
    </source>
</evidence>
<dbReference type="STRING" id="1798384.A3D03_05545"/>
<organism evidence="12 13">
    <name type="scientific">Candidatus Gottesmanbacteria bacterium RIFCSPHIGHO2_02_FULL_40_13</name>
    <dbReference type="NCBI Taxonomy" id="1798384"/>
    <lineage>
        <taxon>Bacteria</taxon>
        <taxon>Candidatus Gottesmaniibacteriota</taxon>
    </lineage>
</organism>
<dbReference type="GO" id="GO:0004746">
    <property type="term" value="F:riboflavin synthase activity"/>
    <property type="evidence" value="ECO:0007669"/>
    <property type="project" value="UniProtKB-UniRule"/>
</dbReference>
<dbReference type="PROSITE" id="PS51177">
    <property type="entry name" value="LUMAZINE_BIND"/>
    <property type="match status" value="2"/>
</dbReference>
<feature type="domain" description="Lumazine-binding" evidence="11">
    <location>
        <begin position="1"/>
        <end position="94"/>
    </location>
</feature>
<keyword evidence="8" id="KW-0677">Repeat</keyword>
<dbReference type="InterPro" id="IPR017938">
    <property type="entry name" value="Riboflavin_synthase-like_b-brl"/>
</dbReference>
<protein>
    <recommendedName>
        <fullName evidence="5 9">Riboflavin synthase</fullName>
        <ecNumber evidence="4 9">2.5.1.9</ecNumber>
    </recommendedName>
</protein>
<feature type="repeat" description="Lumazine-binding" evidence="10">
    <location>
        <begin position="95"/>
        <end position="191"/>
    </location>
</feature>
<evidence type="ECO:0000256" key="3">
    <source>
        <dbReference type="ARBA" id="ARBA00004887"/>
    </source>
</evidence>
<dbReference type="SUPFAM" id="SSF63380">
    <property type="entry name" value="Riboflavin synthase domain-like"/>
    <property type="match status" value="2"/>
</dbReference>
<dbReference type="AlphaFoldDB" id="A0A1F6A7T7"/>
<dbReference type="GO" id="GO:0009231">
    <property type="term" value="P:riboflavin biosynthetic process"/>
    <property type="evidence" value="ECO:0007669"/>
    <property type="project" value="UniProtKB-KW"/>
</dbReference>
<comment type="function">
    <text evidence="2">Catalyzes the dismutation of two molecules of 6,7-dimethyl-8-ribityllumazine, resulting in the formation of riboflavin and 5-amino-6-(D-ribitylamino)uracil.</text>
</comment>
<evidence type="ECO:0000256" key="5">
    <source>
        <dbReference type="ARBA" id="ARBA00013950"/>
    </source>
</evidence>
<dbReference type="EC" id="2.5.1.9" evidence="4 9"/>
<evidence type="ECO:0000313" key="13">
    <source>
        <dbReference type="Proteomes" id="UP000177092"/>
    </source>
</evidence>
<sequence>MFTGIISHLGKLTKAENPVFTFSAPKTFCASLKKGTSIAVNGTCLTVTSKPRSNAFSVEIIPETLKRTMPGKLKVDDLVNLELPVTANTLLSGHIVQGHVDGTGKVEEIKKEGNSRLFTIKIPSRLSKYIVEKGSIAVNGVSLTVIDIGDNFFTVGIIPHTWDKTMLYTIKSGDYVNIEVDILAKYLEKLIIERSK</sequence>
<dbReference type="FunFam" id="2.40.30.20:FF:000004">
    <property type="entry name" value="Riboflavin synthase, alpha subunit"/>
    <property type="match status" value="1"/>
</dbReference>
<dbReference type="Proteomes" id="UP000177092">
    <property type="component" value="Unassembled WGS sequence"/>
</dbReference>
<accession>A0A1F6A7T7</accession>
<feature type="domain" description="Lumazine-binding" evidence="11">
    <location>
        <begin position="95"/>
        <end position="191"/>
    </location>
</feature>
<dbReference type="Pfam" id="PF00677">
    <property type="entry name" value="Lum_binding"/>
    <property type="match status" value="2"/>
</dbReference>
<dbReference type="CDD" id="cd00402">
    <property type="entry name" value="Riboflavin_synthase_like"/>
    <property type="match status" value="1"/>
</dbReference>
<name>A0A1F6A7T7_9BACT</name>
<evidence type="ECO:0000313" key="12">
    <source>
        <dbReference type="EMBL" id="OGG20721.1"/>
    </source>
</evidence>
<keyword evidence="6" id="KW-0686">Riboflavin biosynthesis</keyword>
<comment type="catalytic activity">
    <reaction evidence="1">
        <text>2 6,7-dimethyl-8-(1-D-ribityl)lumazine + H(+) = 5-amino-6-(D-ribitylamino)uracil + riboflavin</text>
        <dbReference type="Rhea" id="RHEA:20772"/>
        <dbReference type="ChEBI" id="CHEBI:15378"/>
        <dbReference type="ChEBI" id="CHEBI:15934"/>
        <dbReference type="ChEBI" id="CHEBI:57986"/>
        <dbReference type="ChEBI" id="CHEBI:58201"/>
        <dbReference type="EC" id="2.5.1.9"/>
    </reaction>
</comment>
<dbReference type="InterPro" id="IPR026017">
    <property type="entry name" value="Lumazine-bd_dom"/>
</dbReference>
<evidence type="ECO:0000256" key="4">
    <source>
        <dbReference type="ARBA" id="ARBA00012827"/>
    </source>
</evidence>
<gene>
    <name evidence="12" type="ORF">A3D03_05545</name>
</gene>
<reference evidence="12 13" key="1">
    <citation type="journal article" date="2016" name="Nat. Commun.">
        <title>Thousands of microbial genomes shed light on interconnected biogeochemical processes in an aquifer system.</title>
        <authorList>
            <person name="Anantharaman K."/>
            <person name="Brown C.T."/>
            <person name="Hug L.A."/>
            <person name="Sharon I."/>
            <person name="Castelle C.J."/>
            <person name="Probst A.J."/>
            <person name="Thomas B.C."/>
            <person name="Singh A."/>
            <person name="Wilkins M.J."/>
            <person name="Karaoz U."/>
            <person name="Brodie E.L."/>
            <person name="Williams K.H."/>
            <person name="Hubbard S.S."/>
            <person name="Banfield J.F."/>
        </authorList>
    </citation>
    <scope>NUCLEOTIDE SEQUENCE [LARGE SCALE GENOMIC DNA]</scope>
</reference>
<dbReference type="NCBIfam" id="TIGR00187">
    <property type="entry name" value="ribE"/>
    <property type="match status" value="1"/>
</dbReference>
<comment type="pathway">
    <text evidence="3">Cofactor biosynthesis; riboflavin biosynthesis; riboflavin from 2-hydroxy-3-oxobutyl phosphate and 5-amino-6-(D-ribitylamino)uracil: step 2/2.</text>
</comment>